<evidence type="ECO:0000313" key="1">
    <source>
        <dbReference type="EMBL" id="KAJ8775669.1"/>
    </source>
</evidence>
<dbReference type="AlphaFoldDB" id="A0AB34GBK1"/>
<keyword evidence="2" id="KW-1185">Reference proteome</keyword>
<evidence type="ECO:0000313" key="2">
    <source>
        <dbReference type="Proteomes" id="UP001159641"/>
    </source>
</evidence>
<organism evidence="1 2">
    <name type="scientific">Eschrichtius robustus</name>
    <name type="common">California gray whale</name>
    <name type="synonym">Eschrichtius gibbosus</name>
    <dbReference type="NCBI Taxonomy" id="9764"/>
    <lineage>
        <taxon>Eukaryota</taxon>
        <taxon>Metazoa</taxon>
        <taxon>Chordata</taxon>
        <taxon>Craniata</taxon>
        <taxon>Vertebrata</taxon>
        <taxon>Euteleostomi</taxon>
        <taxon>Mammalia</taxon>
        <taxon>Eutheria</taxon>
        <taxon>Laurasiatheria</taxon>
        <taxon>Artiodactyla</taxon>
        <taxon>Whippomorpha</taxon>
        <taxon>Cetacea</taxon>
        <taxon>Mysticeti</taxon>
        <taxon>Eschrichtiidae</taxon>
        <taxon>Eschrichtius</taxon>
    </lineage>
</organism>
<gene>
    <name evidence="1" type="ORF">J1605_016217</name>
</gene>
<proteinExistence type="predicted"/>
<dbReference type="Proteomes" id="UP001159641">
    <property type="component" value="Unassembled WGS sequence"/>
</dbReference>
<comment type="caution">
    <text evidence="1">The sequence shown here is derived from an EMBL/GenBank/DDBJ whole genome shotgun (WGS) entry which is preliminary data.</text>
</comment>
<sequence length="66" mass="7482">MSILRLQERFASNVLCSGEGKCIQKQVNSLEHVQKLKAVKVQKKLLADQAEALGSQTKEAHKFWEE</sequence>
<reference evidence="1 2" key="1">
    <citation type="submission" date="2022-11" db="EMBL/GenBank/DDBJ databases">
        <title>Whole genome sequence of Eschrichtius robustus ER-17-0199.</title>
        <authorList>
            <person name="Bruniche-Olsen A."/>
            <person name="Black A.N."/>
            <person name="Fields C.J."/>
            <person name="Walden K."/>
            <person name="Dewoody J.A."/>
        </authorList>
    </citation>
    <scope>NUCLEOTIDE SEQUENCE [LARGE SCALE GENOMIC DNA]</scope>
    <source>
        <strain evidence="1">ER-17-0199</strain>
        <tissue evidence="1">Blubber</tissue>
    </source>
</reference>
<protein>
    <submittedName>
        <fullName evidence="1">Uncharacterized protein</fullName>
    </submittedName>
</protein>
<name>A0AB34GBK1_ESCRO</name>
<dbReference type="EMBL" id="JAIQCJ010002596">
    <property type="protein sequence ID" value="KAJ8775669.1"/>
    <property type="molecule type" value="Genomic_DNA"/>
</dbReference>
<accession>A0AB34GBK1</accession>